<reference evidence="8" key="1">
    <citation type="submission" date="2020-10" db="EMBL/GenBank/DDBJ databases">
        <title>Bacterium isolated from coastal waters sediment.</title>
        <authorList>
            <person name="Chen R.-J."/>
            <person name="Lu D.-C."/>
            <person name="Zhu K.-L."/>
            <person name="Du Z.-J."/>
        </authorList>
    </citation>
    <scope>NUCLEOTIDE SEQUENCE</scope>
    <source>
        <strain evidence="8">N1Y112</strain>
    </source>
</reference>
<evidence type="ECO:0000256" key="5">
    <source>
        <dbReference type="ARBA" id="ARBA00023136"/>
    </source>
</evidence>
<evidence type="ECO:0000256" key="1">
    <source>
        <dbReference type="ARBA" id="ARBA00004571"/>
    </source>
</evidence>
<comment type="caution">
    <text evidence="8">The sequence shown here is derived from an EMBL/GenBank/DDBJ whole genome shotgun (WGS) entry which is preliminary data.</text>
</comment>
<name>A0A8J7KAJ6_9GAMM</name>
<dbReference type="AlphaFoldDB" id="A0A8J7KAJ6"/>
<dbReference type="RefSeq" id="WP_193953695.1">
    <property type="nucleotide sequence ID" value="NZ_JADEYS010000012.1"/>
</dbReference>
<evidence type="ECO:0008006" key="10">
    <source>
        <dbReference type="Google" id="ProtNLM"/>
    </source>
</evidence>
<protein>
    <recommendedName>
        <fullName evidence="10">TonB-dependent receptor plug domain-containing protein</fullName>
    </recommendedName>
</protein>
<keyword evidence="3 7" id="KW-1134">Transmembrane beta strand</keyword>
<evidence type="ECO:0000256" key="6">
    <source>
        <dbReference type="ARBA" id="ARBA00023237"/>
    </source>
</evidence>
<evidence type="ECO:0000256" key="2">
    <source>
        <dbReference type="ARBA" id="ARBA00022448"/>
    </source>
</evidence>
<keyword evidence="9" id="KW-1185">Reference proteome</keyword>
<evidence type="ECO:0000256" key="4">
    <source>
        <dbReference type="ARBA" id="ARBA00022692"/>
    </source>
</evidence>
<dbReference type="InterPro" id="IPR039426">
    <property type="entry name" value="TonB-dep_rcpt-like"/>
</dbReference>
<dbReference type="SUPFAM" id="SSF56935">
    <property type="entry name" value="Porins"/>
    <property type="match status" value="1"/>
</dbReference>
<dbReference type="PROSITE" id="PS52016">
    <property type="entry name" value="TONB_DEPENDENT_REC_3"/>
    <property type="match status" value="1"/>
</dbReference>
<gene>
    <name evidence="8" type="ORF">IOQ59_12380</name>
</gene>
<keyword evidence="5 7" id="KW-0472">Membrane</keyword>
<comment type="subcellular location">
    <subcellularLocation>
        <location evidence="1 7">Cell outer membrane</location>
        <topology evidence="1 7">Multi-pass membrane protein</topology>
    </subcellularLocation>
</comment>
<keyword evidence="2 7" id="KW-0813">Transport</keyword>
<keyword evidence="4 7" id="KW-0812">Transmembrane</keyword>
<dbReference type="Gene3D" id="2.40.170.20">
    <property type="entry name" value="TonB-dependent receptor, beta-barrel domain"/>
    <property type="match status" value="1"/>
</dbReference>
<proteinExistence type="inferred from homology"/>
<dbReference type="GO" id="GO:0009279">
    <property type="term" value="C:cell outer membrane"/>
    <property type="evidence" value="ECO:0007669"/>
    <property type="project" value="UniProtKB-SubCell"/>
</dbReference>
<keyword evidence="6 7" id="KW-0998">Cell outer membrane</keyword>
<dbReference type="EMBL" id="JADEYS010000012">
    <property type="protein sequence ID" value="MBE9398056.1"/>
    <property type="molecule type" value="Genomic_DNA"/>
</dbReference>
<evidence type="ECO:0000313" key="8">
    <source>
        <dbReference type="EMBL" id="MBE9398056.1"/>
    </source>
</evidence>
<evidence type="ECO:0000313" key="9">
    <source>
        <dbReference type="Proteomes" id="UP000640333"/>
    </source>
</evidence>
<evidence type="ECO:0000256" key="7">
    <source>
        <dbReference type="PROSITE-ProRule" id="PRU01360"/>
    </source>
</evidence>
<organism evidence="8 9">
    <name type="scientific">Pontibacterium sinense</name>
    <dbReference type="NCBI Taxonomy" id="2781979"/>
    <lineage>
        <taxon>Bacteria</taxon>
        <taxon>Pseudomonadati</taxon>
        <taxon>Pseudomonadota</taxon>
        <taxon>Gammaproteobacteria</taxon>
        <taxon>Oceanospirillales</taxon>
        <taxon>Oceanospirillaceae</taxon>
        <taxon>Pontibacterium</taxon>
    </lineage>
</organism>
<accession>A0A8J7KAJ6</accession>
<sequence length="139" mass="15128">MITGRSIYLPMLFTVDWGSIGIALVDIRHIEVIRGSNVPAFGSNALLGAINIVTKSPVEQSENSVSAMTGANGTHEIQFRLGGLSGDNFSFQLAGGCSGNAGNARYRDGLQNLFDPQYSEFYEFNEVDRRMYLRGTLSV</sequence>
<dbReference type="InterPro" id="IPR036942">
    <property type="entry name" value="Beta-barrel_TonB_sf"/>
</dbReference>
<dbReference type="Proteomes" id="UP000640333">
    <property type="component" value="Unassembled WGS sequence"/>
</dbReference>
<comment type="similarity">
    <text evidence="7">Belongs to the TonB-dependent receptor family.</text>
</comment>
<evidence type="ECO:0000256" key="3">
    <source>
        <dbReference type="ARBA" id="ARBA00022452"/>
    </source>
</evidence>